<name>W9J8T4_FUSOX</name>
<dbReference type="HOGENOM" id="CLU_1134191_0_0_1"/>
<evidence type="ECO:0000313" key="2">
    <source>
        <dbReference type="EMBL" id="EWZ28452.1"/>
    </source>
</evidence>
<proteinExistence type="predicted"/>
<dbReference type="Proteomes" id="UP000030766">
    <property type="component" value="Unassembled WGS sequence"/>
</dbReference>
<organism evidence="2">
    <name type="scientific">Fusarium oxysporum Fo47</name>
    <dbReference type="NCBI Taxonomy" id="660027"/>
    <lineage>
        <taxon>Eukaryota</taxon>
        <taxon>Fungi</taxon>
        <taxon>Dikarya</taxon>
        <taxon>Ascomycota</taxon>
        <taxon>Pezizomycotina</taxon>
        <taxon>Sordariomycetes</taxon>
        <taxon>Hypocreomycetidae</taxon>
        <taxon>Hypocreales</taxon>
        <taxon>Nectriaceae</taxon>
        <taxon>Fusarium</taxon>
        <taxon>Fusarium oxysporum species complex</taxon>
    </lineage>
</organism>
<dbReference type="VEuPathDB" id="FungiDB:FOZG_17845"/>
<feature type="region of interest" description="Disordered" evidence="1">
    <location>
        <begin position="205"/>
        <end position="224"/>
    </location>
</feature>
<dbReference type="AlphaFoldDB" id="W9J8T4"/>
<protein>
    <recommendedName>
        <fullName evidence="3">PiggyBac transposable element-derived protein domain-containing protein</fullName>
    </recommendedName>
</protein>
<reference evidence="2" key="2">
    <citation type="submission" date="2012-06" db="EMBL/GenBank/DDBJ databases">
        <title>Annotation of the Genome Sequence of Fusarium oxysporum Fo47.</title>
        <authorList>
            <consortium name="The Broad Institute Genomics Platform"/>
            <person name="Ma L.-J."/>
            <person name="Corby-Kistler H."/>
            <person name="Broz K."/>
            <person name="Gale L.R."/>
            <person name="Jonkers W."/>
            <person name="O'Donnell K."/>
            <person name="Ploetz R."/>
            <person name="Steinberg C."/>
            <person name="Schwartz D.C."/>
            <person name="VanEtten H."/>
            <person name="Zhou S."/>
            <person name="Young S.K."/>
            <person name="Zeng Q."/>
            <person name="Gargeya S."/>
            <person name="Fitzgerald M."/>
            <person name="Abouelleil A."/>
            <person name="Alvarado L."/>
            <person name="Chapman S.B."/>
            <person name="Gainer-Dewar J."/>
            <person name="Goldberg J."/>
            <person name="Griggs A."/>
            <person name="Gujja S."/>
            <person name="Hansen M."/>
            <person name="Howarth C."/>
            <person name="Imamovic A."/>
            <person name="Ireland A."/>
            <person name="Larimer J."/>
            <person name="McCowan C."/>
            <person name="Murphy C."/>
            <person name="Pearson M."/>
            <person name="Poon T.W."/>
            <person name="Priest M."/>
            <person name="Roberts A."/>
            <person name="Saif S."/>
            <person name="Shea T."/>
            <person name="Sykes S."/>
            <person name="Wortman J."/>
            <person name="Nusbaum C."/>
            <person name="Birren B."/>
        </authorList>
    </citation>
    <scope>NUCLEOTIDE SEQUENCE</scope>
    <source>
        <strain evidence="2">Fo47</strain>
    </source>
</reference>
<sequence length="247" mass="27757">MADLNQTQAVVVALVSKLPVGVNQIAQKDNALVVFLSTVYTGHEVTELLRHRPITTAPYAQPVKQKFDNKGELKLLIPSVAADYNGLMTRVDISDHYRSNNTTEHRQRRGPCRALAWSFLLTTAVANSFLLQKLGQPAWRAYKAQSQWQQRLVNDIFNTYGKAGSSRQRYRAGDEVTPAEQHKHVNRKKQGRCLGCQCIQIGPRSRSSQRGRRRQAPLIEASDDSLNRRVTRRKAGSKHSGVVTVVM</sequence>
<dbReference type="EMBL" id="JH717924">
    <property type="protein sequence ID" value="EWZ28452.1"/>
    <property type="molecule type" value="Genomic_DNA"/>
</dbReference>
<accession>W9J8T4</accession>
<evidence type="ECO:0000256" key="1">
    <source>
        <dbReference type="SAM" id="MobiDB-lite"/>
    </source>
</evidence>
<evidence type="ECO:0008006" key="3">
    <source>
        <dbReference type="Google" id="ProtNLM"/>
    </source>
</evidence>
<reference evidence="2" key="1">
    <citation type="submission" date="2011-06" db="EMBL/GenBank/DDBJ databases">
        <title>The Genome Sequence of Fusarium oxysporum Fo47.</title>
        <authorList>
            <consortium name="The Broad Institute Genome Sequencing Platform"/>
            <person name="Ma L.-J."/>
            <person name="Gale L.R."/>
            <person name="Schwartz D.C."/>
            <person name="Zhou S."/>
            <person name="Corby-Kistler H."/>
            <person name="Young S.K."/>
            <person name="Zeng Q."/>
            <person name="Gargeya S."/>
            <person name="Fitzgerald M."/>
            <person name="Haas B."/>
            <person name="Abouelleil A."/>
            <person name="Alvarado L."/>
            <person name="Arachchi H.M."/>
            <person name="Berlin A."/>
            <person name="Brown A."/>
            <person name="Chapman S.B."/>
            <person name="Chen Z."/>
            <person name="Dunbar C."/>
            <person name="Freedman E."/>
            <person name="Gearin G."/>
            <person name="Gellesch M."/>
            <person name="Goldberg J."/>
            <person name="Griggs A."/>
            <person name="Gujja S."/>
            <person name="Heiman D."/>
            <person name="Howarth C."/>
            <person name="Larson L."/>
            <person name="Lui A."/>
            <person name="MacDonald P.J.P."/>
            <person name="Mehta T."/>
            <person name="Montmayeur A."/>
            <person name="Murphy C."/>
            <person name="Neiman D."/>
            <person name="Pearson M."/>
            <person name="Priest M."/>
            <person name="Roberts A."/>
            <person name="Saif S."/>
            <person name="Shea T."/>
            <person name="Shenoy N."/>
            <person name="Sisk P."/>
            <person name="Stolte C."/>
            <person name="Sykes S."/>
            <person name="Wortman J."/>
            <person name="Nusbaum C."/>
            <person name="Birren B."/>
        </authorList>
    </citation>
    <scope>NUCLEOTIDE SEQUENCE [LARGE SCALE GENOMIC DNA]</scope>
    <source>
        <strain evidence="2">Fo47</strain>
    </source>
</reference>
<gene>
    <name evidence="2" type="ORF">FOZG_17845</name>
</gene>